<reference evidence="2" key="1">
    <citation type="journal article" name="BMC Genomics">
        <title>Long-read sequencing and de novo genome assembly of marine medaka (Oryzias melastigma).</title>
        <authorList>
            <person name="Liang P."/>
            <person name="Saqib H.S.A."/>
            <person name="Ni X."/>
            <person name="Shen Y."/>
        </authorList>
    </citation>
    <scope>NUCLEOTIDE SEQUENCE</scope>
    <source>
        <strain evidence="2">Bigg-433</strain>
    </source>
</reference>
<feature type="compositionally biased region" description="Low complexity" evidence="1">
    <location>
        <begin position="10"/>
        <end position="21"/>
    </location>
</feature>
<feature type="region of interest" description="Disordered" evidence="1">
    <location>
        <begin position="1"/>
        <end position="27"/>
    </location>
</feature>
<gene>
    <name evidence="2" type="ORF">FQA47_022857</name>
</gene>
<accession>A0A834CAQ8</accession>
<name>A0A834CAQ8_ORYME</name>
<dbReference type="AlphaFoldDB" id="A0A834CAQ8"/>
<dbReference type="Proteomes" id="UP000646548">
    <property type="component" value="Unassembled WGS sequence"/>
</dbReference>
<sequence>MKCQPEHIRSSPSNPTTSQTPKNQTFQDRIRKTASEASLMQNVFDIQLLYGSGRAHIVGGGRGSLSVHPLPPPPSPPWLCYLSSKTLKDHHFPPSPDRVSNRHTRIAPSSPPPSSLDPKALHGLGLPVLA</sequence>
<protein>
    <submittedName>
        <fullName evidence="2">Uncharacterized protein</fullName>
    </submittedName>
</protein>
<dbReference type="EMBL" id="WKFB01000356">
    <property type="protein sequence ID" value="KAF6725674.1"/>
    <property type="molecule type" value="Genomic_DNA"/>
</dbReference>
<evidence type="ECO:0000313" key="3">
    <source>
        <dbReference type="Proteomes" id="UP000646548"/>
    </source>
</evidence>
<organism evidence="2 3">
    <name type="scientific">Oryzias melastigma</name>
    <name type="common">Marine medaka</name>
    <dbReference type="NCBI Taxonomy" id="30732"/>
    <lineage>
        <taxon>Eukaryota</taxon>
        <taxon>Metazoa</taxon>
        <taxon>Chordata</taxon>
        <taxon>Craniata</taxon>
        <taxon>Vertebrata</taxon>
        <taxon>Euteleostomi</taxon>
        <taxon>Actinopterygii</taxon>
        <taxon>Neopterygii</taxon>
        <taxon>Teleostei</taxon>
        <taxon>Neoteleostei</taxon>
        <taxon>Acanthomorphata</taxon>
        <taxon>Ovalentaria</taxon>
        <taxon>Atherinomorphae</taxon>
        <taxon>Beloniformes</taxon>
        <taxon>Adrianichthyidae</taxon>
        <taxon>Oryziinae</taxon>
        <taxon>Oryzias</taxon>
    </lineage>
</organism>
<evidence type="ECO:0000256" key="1">
    <source>
        <dbReference type="SAM" id="MobiDB-lite"/>
    </source>
</evidence>
<evidence type="ECO:0000313" key="2">
    <source>
        <dbReference type="EMBL" id="KAF6725674.1"/>
    </source>
</evidence>
<comment type="caution">
    <text evidence="2">The sequence shown here is derived from an EMBL/GenBank/DDBJ whole genome shotgun (WGS) entry which is preliminary data.</text>
</comment>
<proteinExistence type="predicted"/>
<feature type="region of interest" description="Disordered" evidence="1">
    <location>
        <begin position="90"/>
        <end position="124"/>
    </location>
</feature>